<dbReference type="CDD" id="cd07377">
    <property type="entry name" value="WHTH_GntR"/>
    <property type="match status" value="2"/>
</dbReference>
<feature type="domain" description="HTH gntR-type" evidence="5">
    <location>
        <begin position="81"/>
        <end position="149"/>
    </location>
</feature>
<keyword evidence="3" id="KW-0238">DNA-binding</keyword>
<dbReference type="PANTHER" id="PTHR44846">
    <property type="entry name" value="MANNOSYL-D-GLYCERATE TRANSPORT/METABOLISM SYSTEM REPRESSOR MNGR-RELATED"/>
    <property type="match status" value="1"/>
</dbReference>
<dbReference type="SUPFAM" id="SSF46785">
    <property type="entry name" value="Winged helix' DNA-binding domain"/>
    <property type="match status" value="2"/>
</dbReference>
<dbReference type="InterPro" id="IPR050679">
    <property type="entry name" value="Bact_HTH_transcr_reg"/>
</dbReference>
<evidence type="ECO:0000313" key="8">
    <source>
        <dbReference type="Proteomes" id="UP001501102"/>
    </source>
</evidence>
<keyword evidence="2" id="KW-0805">Transcription regulation</keyword>
<dbReference type="Pfam" id="PF00392">
    <property type="entry name" value="GntR"/>
    <property type="match status" value="2"/>
</dbReference>
<keyword evidence="4" id="KW-0804">Transcription</keyword>
<evidence type="ECO:0000256" key="3">
    <source>
        <dbReference type="ARBA" id="ARBA00023125"/>
    </source>
</evidence>
<dbReference type="Pfam" id="PF00293">
    <property type="entry name" value="NUDIX"/>
    <property type="match status" value="1"/>
</dbReference>
<dbReference type="RefSeq" id="WP_344962796.1">
    <property type="nucleotide sequence ID" value="NZ_BAAAXZ010000085.1"/>
</dbReference>
<dbReference type="Gene3D" id="1.10.10.10">
    <property type="entry name" value="Winged helix-like DNA-binding domain superfamily/Winged helix DNA-binding domain"/>
    <property type="match status" value="2"/>
</dbReference>
<evidence type="ECO:0000259" key="6">
    <source>
        <dbReference type="PROSITE" id="PS51462"/>
    </source>
</evidence>
<dbReference type="InterPro" id="IPR015797">
    <property type="entry name" value="NUDIX_hydrolase-like_dom_sf"/>
</dbReference>
<evidence type="ECO:0000256" key="2">
    <source>
        <dbReference type="ARBA" id="ARBA00023015"/>
    </source>
</evidence>
<dbReference type="EMBL" id="BAAAXZ010000085">
    <property type="protein sequence ID" value="GAA2926222.1"/>
    <property type="molecule type" value="Genomic_DNA"/>
</dbReference>
<organism evidence="7 8">
    <name type="scientific">Streptomyces thioluteus</name>
    <dbReference type="NCBI Taxonomy" id="66431"/>
    <lineage>
        <taxon>Bacteria</taxon>
        <taxon>Bacillati</taxon>
        <taxon>Actinomycetota</taxon>
        <taxon>Actinomycetes</taxon>
        <taxon>Kitasatosporales</taxon>
        <taxon>Streptomycetaceae</taxon>
        <taxon>Streptomyces</taxon>
    </lineage>
</organism>
<dbReference type="InterPro" id="IPR036390">
    <property type="entry name" value="WH_DNA-bd_sf"/>
</dbReference>
<evidence type="ECO:0000256" key="1">
    <source>
        <dbReference type="ARBA" id="ARBA00022801"/>
    </source>
</evidence>
<name>A0ABP6JCM1_STRTU</name>
<evidence type="ECO:0000256" key="4">
    <source>
        <dbReference type="ARBA" id="ARBA00023163"/>
    </source>
</evidence>
<comment type="caution">
    <text evidence="7">The sequence shown here is derived from an EMBL/GenBank/DDBJ whole genome shotgun (WGS) entry which is preliminary data.</text>
</comment>
<keyword evidence="8" id="KW-1185">Reference proteome</keyword>
<dbReference type="CDD" id="cd03424">
    <property type="entry name" value="NUDIX_ADPRase_Nudt5_UGPPase_Nudt14"/>
    <property type="match status" value="1"/>
</dbReference>
<dbReference type="Gene3D" id="3.90.79.10">
    <property type="entry name" value="Nucleoside Triphosphate Pyrophosphohydrolase"/>
    <property type="match status" value="1"/>
</dbReference>
<evidence type="ECO:0000259" key="5">
    <source>
        <dbReference type="PROSITE" id="PS50949"/>
    </source>
</evidence>
<dbReference type="PRINTS" id="PR00035">
    <property type="entry name" value="HTHGNTR"/>
</dbReference>
<accession>A0ABP6JCM1</accession>
<dbReference type="PANTHER" id="PTHR44846:SF1">
    <property type="entry name" value="MANNOSYL-D-GLYCERATE TRANSPORT_METABOLISM SYSTEM REPRESSOR MNGR-RELATED"/>
    <property type="match status" value="1"/>
</dbReference>
<proteinExistence type="predicted"/>
<dbReference type="InterPro" id="IPR036388">
    <property type="entry name" value="WH-like_DNA-bd_sf"/>
</dbReference>
<dbReference type="InterPro" id="IPR000086">
    <property type="entry name" value="NUDIX_hydrolase_dom"/>
</dbReference>
<dbReference type="PROSITE" id="PS00893">
    <property type="entry name" value="NUDIX_BOX"/>
    <property type="match status" value="1"/>
</dbReference>
<protein>
    <submittedName>
        <fullName evidence="7">Uncharacterized protein</fullName>
    </submittedName>
</protein>
<evidence type="ECO:0000313" key="7">
    <source>
        <dbReference type="EMBL" id="GAA2926222.1"/>
    </source>
</evidence>
<dbReference type="SMART" id="SM00345">
    <property type="entry name" value="HTH_GNTR"/>
    <property type="match status" value="2"/>
</dbReference>
<gene>
    <name evidence="7" type="ORF">GCM10020221_22720</name>
</gene>
<dbReference type="InterPro" id="IPR000524">
    <property type="entry name" value="Tscrpt_reg_HTH_GntR"/>
</dbReference>
<keyword evidence="1" id="KW-0378">Hydrolase</keyword>
<reference evidence="8" key="1">
    <citation type="journal article" date="2019" name="Int. J. Syst. Evol. Microbiol.">
        <title>The Global Catalogue of Microorganisms (GCM) 10K type strain sequencing project: providing services to taxonomists for standard genome sequencing and annotation.</title>
        <authorList>
            <consortium name="The Broad Institute Genomics Platform"/>
            <consortium name="The Broad Institute Genome Sequencing Center for Infectious Disease"/>
            <person name="Wu L."/>
            <person name="Ma J."/>
        </authorList>
    </citation>
    <scope>NUCLEOTIDE SEQUENCE [LARGE SCALE GENOMIC DNA]</scope>
    <source>
        <strain evidence="8">JCM 4087</strain>
    </source>
</reference>
<dbReference type="PROSITE" id="PS51462">
    <property type="entry name" value="NUDIX"/>
    <property type="match status" value="1"/>
</dbReference>
<sequence>MTGSSTGYQEIADALRAQIAKGSLRAGDALPSEAVLSRQFGVARDTARHALLTLEADGLASAAVPGRGRFVQDPQSTTEVKARHQEVADTLRAWIAAGKLGVGSELPSEAELCREFSISRSTARRAYSALEQEGLVSGSKGSKRVVSAPMSFHDDGNRSTAWKVYGERPIYENRWVTVAKADIETPDGDRFEHHKVYLPAAAMTAMLDDQDRVFLMWRHRFVSDTWNWELPGGLIDADEDPAVTAEREILEETGYRPKGKLEHVATFEPMIGTVTSPHHVYVARGVEYVTEPTEVNESQRTAWIPLSEIPSLIKAGEIANSGTLVALLHLLATRGISSRSV</sequence>
<feature type="domain" description="Nudix hydrolase" evidence="6">
    <location>
        <begin position="196"/>
        <end position="326"/>
    </location>
</feature>
<dbReference type="SUPFAM" id="SSF55811">
    <property type="entry name" value="Nudix"/>
    <property type="match status" value="1"/>
</dbReference>
<dbReference type="PROSITE" id="PS50949">
    <property type="entry name" value="HTH_GNTR"/>
    <property type="match status" value="2"/>
</dbReference>
<dbReference type="InterPro" id="IPR020084">
    <property type="entry name" value="NUDIX_hydrolase_CS"/>
</dbReference>
<feature type="domain" description="HTH gntR-type" evidence="5">
    <location>
        <begin position="5"/>
        <end position="74"/>
    </location>
</feature>
<dbReference type="Proteomes" id="UP001501102">
    <property type="component" value="Unassembled WGS sequence"/>
</dbReference>